<gene>
    <name evidence="5" type="primary">fmt</name>
    <name evidence="8" type="ORF">INF28_03610</name>
</gene>
<dbReference type="InterPro" id="IPR005794">
    <property type="entry name" value="Fmt"/>
</dbReference>
<dbReference type="InterPro" id="IPR041711">
    <property type="entry name" value="Met-tRNA-FMT_N"/>
</dbReference>
<comment type="catalytic activity">
    <reaction evidence="5">
        <text>L-methionyl-tRNA(fMet) + (6R)-10-formyltetrahydrofolate = N-formyl-L-methionyl-tRNA(fMet) + (6S)-5,6,7,8-tetrahydrofolate + H(+)</text>
        <dbReference type="Rhea" id="RHEA:24380"/>
        <dbReference type="Rhea" id="RHEA-COMP:9952"/>
        <dbReference type="Rhea" id="RHEA-COMP:9953"/>
        <dbReference type="ChEBI" id="CHEBI:15378"/>
        <dbReference type="ChEBI" id="CHEBI:57453"/>
        <dbReference type="ChEBI" id="CHEBI:78530"/>
        <dbReference type="ChEBI" id="CHEBI:78844"/>
        <dbReference type="ChEBI" id="CHEBI:195366"/>
        <dbReference type="EC" id="2.1.2.9"/>
    </reaction>
</comment>
<dbReference type="EMBL" id="JADCKB010000005">
    <property type="protein sequence ID" value="MBE5039550.1"/>
    <property type="molecule type" value="Genomic_DNA"/>
</dbReference>
<dbReference type="InterPro" id="IPR002376">
    <property type="entry name" value="Formyl_transf_N"/>
</dbReference>
<evidence type="ECO:0000313" key="9">
    <source>
        <dbReference type="Proteomes" id="UP000806542"/>
    </source>
</evidence>
<evidence type="ECO:0000256" key="2">
    <source>
        <dbReference type="ARBA" id="ARBA00012261"/>
    </source>
</evidence>
<comment type="caution">
    <text evidence="8">The sequence shown here is derived from an EMBL/GenBank/DDBJ whole genome shotgun (WGS) entry which is preliminary data.</text>
</comment>
<evidence type="ECO:0000313" key="8">
    <source>
        <dbReference type="EMBL" id="MBE5039550.1"/>
    </source>
</evidence>
<dbReference type="SUPFAM" id="SSF53328">
    <property type="entry name" value="Formyltransferase"/>
    <property type="match status" value="1"/>
</dbReference>
<dbReference type="Proteomes" id="UP000806542">
    <property type="component" value="Unassembled WGS sequence"/>
</dbReference>
<dbReference type="EC" id="2.1.2.9" evidence="2 5"/>
<evidence type="ECO:0000259" key="7">
    <source>
        <dbReference type="Pfam" id="PF02911"/>
    </source>
</evidence>
<dbReference type="SUPFAM" id="SSF50486">
    <property type="entry name" value="FMT C-terminal domain-like"/>
    <property type="match status" value="1"/>
</dbReference>
<keyword evidence="4 5" id="KW-0648">Protein biosynthesis</keyword>
<dbReference type="GO" id="GO:0005829">
    <property type="term" value="C:cytosol"/>
    <property type="evidence" value="ECO:0007669"/>
    <property type="project" value="TreeGrafter"/>
</dbReference>
<dbReference type="InterPro" id="IPR001555">
    <property type="entry name" value="GART_AS"/>
</dbReference>
<evidence type="ECO:0000256" key="4">
    <source>
        <dbReference type="ARBA" id="ARBA00022917"/>
    </source>
</evidence>
<feature type="binding site" evidence="5">
    <location>
        <begin position="109"/>
        <end position="112"/>
    </location>
    <ligand>
        <name>(6S)-5,6,7,8-tetrahydrofolate</name>
        <dbReference type="ChEBI" id="CHEBI:57453"/>
    </ligand>
</feature>
<evidence type="ECO:0000259" key="6">
    <source>
        <dbReference type="Pfam" id="PF00551"/>
    </source>
</evidence>
<dbReference type="CDD" id="cd08704">
    <property type="entry name" value="Met_tRNA_FMT_C"/>
    <property type="match status" value="1"/>
</dbReference>
<dbReference type="InterPro" id="IPR011034">
    <property type="entry name" value="Formyl_transferase-like_C_sf"/>
</dbReference>
<dbReference type="Gene3D" id="3.40.50.12230">
    <property type="match status" value="1"/>
</dbReference>
<dbReference type="InterPro" id="IPR036477">
    <property type="entry name" value="Formyl_transf_N_sf"/>
</dbReference>
<sequence length="308" mass="33315">MNVLFMGTPDFAVPCLEALVQEGYAVKAVVTQPDKPKGRGHKMMAPPVKICAEKYGIEVLQPQSLREQALMPALLRFQPDVIVVVAYGKLLPKYILDFPRLGCINVHASLLPKYRGAGPIQWSIINGETQTGVTTMYMGEGLDTGDMIFKAETKIAPEETAGMLFERLSVMGASLLVETLKALENGTAPRVPQEDGVASYAPMVTKETGHIDWTRTADEILNLIRGTDPWPGCYTMLGDTVMKIIRASKTAQTGQPGQVLFADKRGLCVACGGGEAVVIDELQMQGGKRMSAVSYLNGHEIPCGIFLG</sequence>
<evidence type="ECO:0000256" key="5">
    <source>
        <dbReference type="HAMAP-Rule" id="MF_00182"/>
    </source>
</evidence>
<dbReference type="PROSITE" id="PS00373">
    <property type="entry name" value="GART"/>
    <property type="match status" value="1"/>
</dbReference>
<dbReference type="GO" id="GO:0004479">
    <property type="term" value="F:methionyl-tRNA formyltransferase activity"/>
    <property type="evidence" value="ECO:0007669"/>
    <property type="project" value="UniProtKB-UniRule"/>
</dbReference>
<dbReference type="Pfam" id="PF00551">
    <property type="entry name" value="Formyl_trans_N"/>
    <property type="match status" value="1"/>
</dbReference>
<keyword evidence="9" id="KW-1185">Reference proteome</keyword>
<comment type="similarity">
    <text evidence="1 5">Belongs to the Fmt family.</text>
</comment>
<dbReference type="InterPro" id="IPR044135">
    <property type="entry name" value="Met-tRNA-FMT_C"/>
</dbReference>
<feature type="domain" description="Formyl transferase C-terminal" evidence="7">
    <location>
        <begin position="204"/>
        <end position="299"/>
    </location>
</feature>
<accession>A0A9D5R834</accession>
<evidence type="ECO:0000256" key="1">
    <source>
        <dbReference type="ARBA" id="ARBA00010699"/>
    </source>
</evidence>
<dbReference type="HAMAP" id="MF_00182">
    <property type="entry name" value="Formyl_trans"/>
    <property type="match status" value="1"/>
</dbReference>
<dbReference type="NCBIfam" id="TIGR00460">
    <property type="entry name" value="fmt"/>
    <property type="match status" value="1"/>
</dbReference>
<dbReference type="AlphaFoldDB" id="A0A9D5R834"/>
<dbReference type="Pfam" id="PF02911">
    <property type="entry name" value="Formyl_trans_C"/>
    <property type="match status" value="1"/>
</dbReference>
<dbReference type="CDD" id="cd08646">
    <property type="entry name" value="FMT_core_Met-tRNA-FMT_N"/>
    <property type="match status" value="1"/>
</dbReference>
<protein>
    <recommendedName>
        <fullName evidence="2 5">Methionyl-tRNA formyltransferase</fullName>
        <ecNumber evidence="2 5">2.1.2.9</ecNumber>
    </recommendedName>
</protein>
<name>A0A9D5R834_9FIRM</name>
<evidence type="ECO:0000256" key="3">
    <source>
        <dbReference type="ARBA" id="ARBA00022679"/>
    </source>
</evidence>
<dbReference type="InterPro" id="IPR005793">
    <property type="entry name" value="Formyl_trans_C"/>
</dbReference>
<feature type="domain" description="Formyl transferase N-terminal" evidence="6">
    <location>
        <begin position="2"/>
        <end position="180"/>
    </location>
</feature>
<reference evidence="8" key="1">
    <citation type="submission" date="2020-10" db="EMBL/GenBank/DDBJ databases">
        <title>ChiBAC.</title>
        <authorList>
            <person name="Zenner C."/>
            <person name="Hitch T.C.A."/>
            <person name="Clavel T."/>
        </authorList>
    </citation>
    <scope>NUCLEOTIDE SEQUENCE</scope>
    <source>
        <strain evidence="8">DSM 107454</strain>
    </source>
</reference>
<keyword evidence="3 5" id="KW-0808">Transferase</keyword>
<dbReference type="PANTHER" id="PTHR11138:SF5">
    <property type="entry name" value="METHIONYL-TRNA FORMYLTRANSFERASE, MITOCHONDRIAL"/>
    <property type="match status" value="1"/>
</dbReference>
<dbReference type="FunFam" id="3.40.50.12230:FF:000001">
    <property type="entry name" value="Methionyl-tRNA formyltransferase"/>
    <property type="match status" value="1"/>
</dbReference>
<proteinExistence type="inferred from homology"/>
<organism evidence="8 9">
    <name type="scientific">Ructibacterium gallinarum</name>
    <dbReference type="NCBI Taxonomy" id="2779355"/>
    <lineage>
        <taxon>Bacteria</taxon>
        <taxon>Bacillati</taxon>
        <taxon>Bacillota</taxon>
        <taxon>Clostridia</taxon>
        <taxon>Eubacteriales</taxon>
        <taxon>Oscillospiraceae</taxon>
        <taxon>Ructibacterium</taxon>
    </lineage>
</organism>
<dbReference type="PANTHER" id="PTHR11138">
    <property type="entry name" value="METHIONYL-TRNA FORMYLTRANSFERASE"/>
    <property type="match status" value="1"/>
</dbReference>
<comment type="function">
    <text evidence="5">Attaches a formyl group to the free amino group of methionyl-tRNA(fMet). The formyl group appears to play a dual role in the initiator identity of N-formylmethionyl-tRNA by promoting its recognition by IF2 and preventing the misappropriation of this tRNA by the elongation apparatus.</text>
</comment>